<feature type="binding site" evidence="10">
    <location>
        <position position="140"/>
    </location>
    <ligand>
        <name>Mg(2+)</name>
        <dbReference type="ChEBI" id="CHEBI:18420"/>
    </ligand>
</feature>
<dbReference type="InterPro" id="IPR005475">
    <property type="entry name" value="Transketolase-like_Pyr-bd"/>
</dbReference>
<dbReference type="Pfam" id="PF02780">
    <property type="entry name" value="Transketolase_C"/>
    <property type="match status" value="1"/>
</dbReference>
<dbReference type="GO" id="GO:0030976">
    <property type="term" value="F:thiamine pyrophosphate binding"/>
    <property type="evidence" value="ECO:0007669"/>
    <property type="project" value="UniProtKB-UniRule"/>
</dbReference>
<feature type="binding site" evidence="10">
    <location>
        <position position="359"/>
    </location>
    <ligand>
        <name>thiamine diphosphate</name>
        <dbReference type="ChEBI" id="CHEBI:58937"/>
    </ligand>
</feature>
<evidence type="ECO:0000256" key="5">
    <source>
        <dbReference type="ARBA" id="ARBA00022723"/>
    </source>
</evidence>
<dbReference type="PROSITE" id="PS00801">
    <property type="entry name" value="TRANSKETOLASE_1"/>
    <property type="match status" value="1"/>
</dbReference>
<feature type="binding site" evidence="10">
    <location>
        <position position="279"/>
    </location>
    <ligand>
        <name>thiamine diphosphate</name>
        <dbReference type="ChEBI" id="CHEBI:58937"/>
    </ligand>
</feature>
<dbReference type="SMART" id="SM00861">
    <property type="entry name" value="Transket_pyr"/>
    <property type="match status" value="1"/>
</dbReference>
<feature type="binding site" evidence="10">
    <location>
        <begin position="109"/>
        <end position="111"/>
    </location>
    <ligand>
        <name>thiamine diphosphate</name>
        <dbReference type="ChEBI" id="CHEBI:58937"/>
    </ligand>
</feature>
<keyword evidence="5 10" id="KW-0479">Metal-binding</keyword>
<dbReference type="AlphaFoldDB" id="A0A9D2BYP4"/>
<protein>
    <recommendedName>
        <fullName evidence="10">1-deoxy-D-xylulose-5-phosphate synthase</fullName>
        <ecNumber evidence="10">2.2.1.7</ecNumber>
    </recommendedName>
    <alternativeName>
        <fullName evidence="10">1-deoxyxylulose-5-phosphate synthase</fullName>
        <shortName evidence="10">DXP synthase</shortName>
        <shortName evidence="10">DXPS</shortName>
    </alternativeName>
</protein>
<comment type="cofactor">
    <cofactor evidence="10">
        <name>Mg(2+)</name>
        <dbReference type="ChEBI" id="CHEBI:18420"/>
    </cofactor>
    <text evidence="10">Binds 1 Mg(2+) ion per subunit.</text>
</comment>
<dbReference type="InterPro" id="IPR009014">
    <property type="entry name" value="Transketo_C/PFOR_II"/>
</dbReference>
<dbReference type="InterPro" id="IPR005477">
    <property type="entry name" value="Dxylulose-5-P_synthase"/>
</dbReference>
<keyword evidence="7 10" id="KW-0784">Thiamine biosynthesis</keyword>
<evidence type="ECO:0000313" key="12">
    <source>
        <dbReference type="EMBL" id="HIY21467.1"/>
    </source>
</evidence>
<reference evidence="12" key="2">
    <citation type="submission" date="2021-04" db="EMBL/GenBank/DDBJ databases">
        <authorList>
            <person name="Gilroy R."/>
        </authorList>
    </citation>
    <scope>NUCLEOTIDE SEQUENCE</scope>
    <source>
        <strain evidence="12">ChiBcec16_6824</strain>
    </source>
</reference>
<feature type="binding site" evidence="10">
    <location>
        <position position="169"/>
    </location>
    <ligand>
        <name>Mg(2+)</name>
        <dbReference type="ChEBI" id="CHEBI:18420"/>
    </ligand>
</feature>
<evidence type="ECO:0000256" key="7">
    <source>
        <dbReference type="ARBA" id="ARBA00022977"/>
    </source>
</evidence>
<dbReference type="GO" id="GO:0008661">
    <property type="term" value="F:1-deoxy-D-xylulose-5-phosphate synthase activity"/>
    <property type="evidence" value="ECO:0007669"/>
    <property type="project" value="UniProtKB-UniRule"/>
</dbReference>
<evidence type="ECO:0000256" key="1">
    <source>
        <dbReference type="ARBA" id="ARBA00004980"/>
    </source>
</evidence>
<dbReference type="PROSITE" id="PS00802">
    <property type="entry name" value="TRANSKETOLASE_2"/>
    <property type="match status" value="1"/>
</dbReference>
<feature type="binding site" evidence="10">
    <location>
        <begin position="141"/>
        <end position="142"/>
    </location>
    <ligand>
        <name>thiamine diphosphate</name>
        <dbReference type="ChEBI" id="CHEBI:58937"/>
    </ligand>
</feature>
<dbReference type="Gene3D" id="3.40.50.970">
    <property type="match status" value="2"/>
</dbReference>
<dbReference type="HAMAP" id="MF_00315">
    <property type="entry name" value="DXP_synth"/>
    <property type="match status" value="1"/>
</dbReference>
<keyword evidence="9 10" id="KW-0414">Isoprene biosynthesis</keyword>
<dbReference type="InterPro" id="IPR033248">
    <property type="entry name" value="Transketolase_C"/>
</dbReference>
<comment type="caution">
    <text evidence="12">The sequence shown here is derived from an EMBL/GenBank/DDBJ whole genome shotgun (WGS) entry which is preliminary data.</text>
</comment>
<keyword evidence="4 10" id="KW-0808">Transferase</keyword>
<keyword evidence="8 10" id="KW-0786">Thiamine pyrophosphate</keyword>
<feature type="binding site" evidence="10">
    <location>
        <position position="68"/>
    </location>
    <ligand>
        <name>thiamine diphosphate</name>
        <dbReference type="ChEBI" id="CHEBI:58937"/>
    </ligand>
</feature>
<dbReference type="GO" id="GO:0005829">
    <property type="term" value="C:cytosol"/>
    <property type="evidence" value="ECO:0007669"/>
    <property type="project" value="TreeGrafter"/>
</dbReference>
<comment type="catalytic activity">
    <reaction evidence="10">
        <text>D-glyceraldehyde 3-phosphate + pyruvate + H(+) = 1-deoxy-D-xylulose 5-phosphate + CO2</text>
        <dbReference type="Rhea" id="RHEA:12605"/>
        <dbReference type="ChEBI" id="CHEBI:15361"/>
        <dbReference type="ChEBI" id="CHEBI:15378"/>
        <dbReference type="ChEBI" id="CHEBI:16526"/>
        <dbReference type="ChEBI" id="CHEBI:57792"/>
        <dbReference type="ChEBI" id="CHEBI:59776"/>
        <dbReference type="EC" id="2.2.1.7"/>
    </reaction>
</comment>
<dbReference type="NCBIfam" id="NF003933">
    <property type="entry name" value="PRK05444.2-2"/>
    <property type="match status" value="1"/>
</dbReference>
<dbReference type="Proteomes" id="UP000823868">
    <property type="component" value="Unassembled WGS sequence"/>
</dbReference>
<dbReference type="PANTHER" id="PTHR43322:SF5">
    <property type="entry name" value="1-DEOXY-D-XYLULOSE-5-PHOSPHATE SYNTHASE, CHLOROPLASTIC"/>
    <property type="match status" value="1"/>
</dbReference>
<dbReference type="EMBL" id="DXDX01000114">
    <property type="protein sequence ID" value="HIY21467.1"/>
    <property type="molecule type" value="Genomic_DNA"/>
</dbReference>
<evidence type="ECO:0000313" key="13">
    <source>
        <dbReference type="Proteomes" id="UP000823868"/>
    </source>
</evidence>
<gene>
    <name evidence="10 12" type="primary">dxs</name>
    <name evidence="12" type="ORF">H9841_06170</name>
</gene>
<dbReference type="GO" id="GO:0009228">
    <property type="term" value="P:thiamine biosynthetic process"/>
    <property type="evidence" value="ECO:0007669"/>
    <property type="project" value="UniProtKB-UniRule"/>
</dbReference>
<accession>A0A9D2BYP4</accession>
<comment type="subunit">
    <text evidence="3 10">Homodimer.</text>
</comment>
<comment type="pathway">
    <text evidence="1 10">Metabolic intermediate biosynthesis; 1-deoxy-D-xylulose 5-phosphate biosynthesis; 1-deoxy-D-xylulose 5-phosphate from D-glyceraldehyde 3-phosphate and pyruvate: step 1/1.</text>
</comment>
<dbReference type="GO" id="GO:0019288">
    <property type="term" value="P:isopentenyl diphosphate biosynthetic process, methylerythritol 4-phosphate pathway"/>
    <property type="evidence" value="ECO:0007669"/>
    <property type="project" value="TreeGrafter"/>
</dbReference>
<dbReference type="NCBIfam" id="TIGR00204">
    <property type="entry name" value="dxs"/>
    <property type="match status" value="1"/>
</dbReference>
<evidence type="ECO:0000256" key="2">
    <source>
        <dbReference type="ARBA" id="ARBA00011081"/>
    </source>
</evidence>
<dbReference type="SUPFAM" id="SSF52922">
    <property type="entry name" value="TK C-terminal domain-like"/>
    <property type="match status" value="1"/>
</dbReference>
<evidence type="ECO:0000256" key="10">
    <source>
        <dbReference type="HAMAP-Rule" id="MF_00315"/>
    </source>
</evidence>
<dbReference type="InterPro" id="IPR049557">
    <property type="entry name" value="Transketolase_CS"/>
</dbReference>
<evidence type="ECO:0000256" key="4">
    <source>
        <dbReference type="ARBA" id="ARBA00022679"/>
    </source>
</evidence>
<reference evidence="12" key="1">
    <citation type="journal article" date="2021" name="PeerJ">
        <title>Extensive microbial diversity within the chicken gut microbiome revealed by metagenomics and culture.</title>
        <authorList>
            <person name="Gilroy R."/>
            <person name="Ravi A."/>
            <person name="Getino M."/>
            <person name="Pursley I."/>
            <person name="Horton D.L."/>
            <person name="Alikhan N.F."/>
            <person name="Baker D."/>
            <person name="Gharbi K."/>
            <person name="Hall N."/>
            <person name="Watson M."/>
            <person name="Adriaenssens E.M."/>
            <person name="Foster-Nyarko E."/>
            <person name="Jarju S."/>
            <person name="Secka A."/>
            <person name="Antonio M."/>
            <person name="Oren A."/>
            <person name="Chaudhuri R.R."/>
            <person name="La Ragione R."/>
            <person name="Hildebrand F."/>
            <person name="Pallen M.J."/>
        </authorList>
    </citation>
    <scope>NUCLEOTIDE SEQUENCE</scope>
    <source>
        <strain evidence="12">ChiBcec16_6824</strain>
    </source>
</reference>
<sequence length="628" mass="67242">MEEQNPNLSSITDQEAEALCARLRAELIQSVSRTGGHLASNLGAVEITVAIHRVFDTSRDRLVFDVGHQCYIHKMLTGRKEKMGTLRTFGGLAGFPKPSESIHDAFIAGHASDSVSVAVGMARARTRMGEHYHVLALIGDGALTGGLAYEGLSDAGGSGEPLIVILNDNGMSITKNVGGVAEHLARQRLKPQYLRFKAGYRKVMGVVPGGKKIYRVTHKLKSVIKGTLLPCSMFEDMGFTYLGPVDGHDVKRLTKLLRYAKELQRPVLLHIRTVKGKGYPPAERNPDKFHGVSRFCVESGAPVRSSEPDFSKVFGETLCTLADENPNVCAITAAMVPGTGLSGFFERFPDRAFDVGIAEGHAASLAAGMAKQGMTPVFAVYSTFLQRSYDMLLHDVGIQGLHVVLGVDRAGLVGADGETHHGAFDVAFLNTIPGITVYSPASFAELRTMLRHAVISCTGPVAVRYPRGGEGEYQGDAGLSAAVLRPGTDLTMVSYGVLINQVLEAARGLEERGISVEVVKLGRLTPLDWQEVARSVSKTGRLLVAEESGAAGCVGERLAARLLTCENPVKLNSLTLCNLGETYVPHGSVEELLSLRGLDAGHLIKRVEEVLRHGEKAAGRAADGAGIF</sequence>
<dbReference type="Pfam" id="PF02779">
    <property type="entry name" value="Transket_pyr"/>
    <property type="match status" value="1"/>
</dbReference>
<evidence type="ECO:0000256" key="8">
    <source>
        <dbReference type="ARBA" id="ARBA00023052"/>
    </source>
</evidence>
<dbReference type="PANTHER" id="PTHR43322">
    <property type="entry name" value="1-D-DEOXYXYLULOSE 5-PHOSPHATE SYNTHASE-RELATED"/>
    <property type="match status" value="1"/>
</dbReference>
<evidence type="ECO:0000259" key="11">
    <source>
        <dbReference type="SMART" id="SM00861"/>
    </source>
</evidence>
<organism evidence="12 13">
    <name type="scientific">Candidatus Flavonifractor merdigallinarum</name>
    <dbReference type="NCBI Taxonomy" id="2838589"/>
    <lineage>
        <taxon>Bacteria</taxon>
        <taxon>Bacillati</taxon>
        <taxon>Bacillota</taxon>
        <taxon>Clostridia</taxon>
        <taxon>Eubacteriales</taxon>
        <taxon>Oscillospiraceae</taxon>
        <taxon>Flavonifractor</taxon>
    </lineage>
</organism>
<dbReference type="CDD" id="cd02007">
    <property type="entry name" value="TPP_DXS"/>
    <property type="match status" value="1"/>
</dbReference>
<dbReference type="GO" id="GO:0016114">
    <property type="term" value="P:terpenoid biosynthetic process"/>
    <property type="evidence" value="ECO:0007669"/>
    <property type="project" value="UniProtKB-UniRule"/>
</dbReference>
<proteinExistence type="inferred from homology"/>
<name>A0A9D2BYP4_9FIRM</name>
<dbReference type="GO" id="GO:0000287">
    <property type="term" value="F:magnesium ion binding"/>
    <property type="evidence" value="ECO:0007669"/>
    <property type="project" value="UniProtKB-UniRule"/>
</dbReference>
<feature type="domain" description="Transketolase-like pyrimidine-binding" evidence="11">
    <location>
        <begin position="308"/>
        <end position="472"/>
    </location>
</feature>
<evidence type="ECO:0000256" key="9">
    <source>
        <dbReference type="ARBA" id="ARBA00023229"/>
    </source>
</evidence>
<dbReference type="InterPro" id="IPR029061">
    <property type="entry name" value="THDP-binding"/>
</dbReference>
<feature type="binding site" evidence="10">
    <location>
        <position position="169"/>
    </location>
    <ligand>
        <name>thiamine diphosphate</name>
        <dbReference type="ChEBI" id="CHEBI:58937"/>
    </ligand>
</feature>
<comment type="function">
    <text evidence="10">Catalyzes the acyloin condensation reaction between C atoms 2 and 3 of pyruvate and glyceraldehyde 3-phosphate to yield 1-deoxy-D-xylulose-5-phosphate (DXP).</text>
</comment>
<dbReference type="SUPFAM" id="SSF52518">
    <property type="entry name" value="Thiamin diphosphate-binding fold (THDP-binding)"/>
    <property type="match status" value="1"/>
</dbReference>
<dbReference type="InterPro" id="IPR020826">
    <property type="entry name" value="Transketolase_BS"/>
</dbReference>
<dbReference type="EC" id="2.2.1.7" evidence="10"/>
<evidence type="ECO:0000256" key="3">
    <source>
        <dbReference type="ARBA" id="ARBA00011738"/>
    </source>
</evidence>
<comment type="cofactor">
    <cofactor evidence="10">
        <name>thiamine diphosphate</name>
        <dbReference type="ChEBI" id="CHEBI:58937"/>
    </cofactor>
    <text evidence="10">Binds 1 thiamine pyrophosphate per subunit.</text>
</comment>
<dbReference type="CDD" id="cd07033">
    <property type="entry name" value="TPP_PYR_DXS_TK_like"/>
    <property type="match status" value="1"/>
</dbReference>
<comment type="similarity">
    <text evidence="2 10">Belongs to the transketolase family. DXPS subfamily.</text>
</comment>
<dbReference type="Gene3D" id="3.40.50.920">
    <property type="match status" value="1"/>
</dbReference>
<keyword evidence="6 10" id="KW-0460">Magnesium</keyword>
<evidence type="ECO:0000256" key="6">
    <source>
        <dbReference type="ARBA" id="ARBA00022842"/>
    </source>
</evidence>
<dbReference type="Pfam" id="PF13292">
    <property type="entry name" value="DXP_synthase_N"/>
    <property type="match status" value="1"/>
</dbReference>